<organism evidence="1 2">
    <name type="scientific">Trinickia caryophylli</name>
    <name type="common">Paraburkholderia caryophylli</name>
    <dbReference type="NCBI Taxonomy" id="28094"/>
    <lineage>
        <taxon>Bacteria</taxon>
        <taxon>Pseudomonadati</taxon>
        <taxon>Pseudomonadota</taxon>
        <taxon>Betaproteobacteria</taxon>
        <taxon>Burkholderiales</taxon>
        <taxon>Burkholderiaceae</taxon>
        <taxon>Trinickia</taxon>
    </lineage>
</organism>
<evidence type="ECO:0000313" key="2">
    <source>
        <dbReference type="Proteomes" id="UP000192911"/>
    </source>
</evidence>
<accession>A0A1X7H8L8</accession>
<gene>
    <name evidence="1" type="ORF">SAMN06295900_1241</name>
</gene>
<dbReference type="EMBL" id="FXAH01000024">
    <property type="protein sequence ID" value="SMF81731.1"/>
    <property type="molecule type" value="Genomic_DNA"/>
</dbReference>
<name>A0A1X7H8L8_TRICW</name>
<proteinExistence type="predicted"/>
<protein>
    <submittedName>
        <fullName evidence="1">Uncharacterized protein</fullName>
    </submittedName>
</protein>
<keyword evidence="2" id="KW-1185">Reference proteome</keyword>
<reference evidence="2" key="1">
    <citation type="submission" date="2017-04" db="EMBL/GenBank/DDBJ databases">
        <authorList>
            <person name="Varghese N."/>
            <person name="Submissions S."/>
        </authorList>
    </citation>
    <scope>NUCLEOTIDE SEQUENCE [LARGE SCALE GENOMIC DNA]</scope>
    <source>
        <strain evidence="2">Ballard 720</strain>
    </source>
</reference>
<evidence type="ECO:0000313" key="1">
    <source>
        <dbReference type="EMBL" id="SMF81731.1"/>
    </source>
</evidence>
<dbReference type="Proteomes" id="UP000192911">
    <property type="component" value="Unassembled WGS sequence"/>
</dbReference>
<sequence length="78" mass="8518">MAFGAVRLPNCLFVVCLSIGRYVYASKVGRMPAAEPVWNRQRRRPSSVATWVANAGPQDSEYVASSDARVLALFEEGA</sequence>
<dbReference type="AlphaFoldDB" id="A0A1X7H8L8"/>